<protein>
    <submittedName>
        <fullName evidence="1">Uncharacterized protein</fullName>
    </submittedName>
</protein>
<dbReference type="PANTHER" id="PTHR37705:SF1">
    <property type="entry name" value="TRANSMEMBRANE PROTEIN"/>
    <property type="match status" value="1"/>
</dbReference>
<evidence type="ECO:0000313" key="2">
    <source>
        <dbReference type="Proteomes" id="UP000187203"/>
    </source>
</evidence>
<organism evidence="1 2">
    <name type="scientific">Corchorus olitorius</name>
    <dbReference type="NCBI Taxonomy" id="93759"/>
    <lineage>
        <taxon>Eukaryota</taxon>
        <taxon>Viridiplantae</taxon>
        <taxon>Streptophyta</taxon>
        <taxon>Embryophyta</taxon>
        <taxon>Tracheophyta</taxon>
        <taxon>Spermatophyta</taxon>
        <taxon>Magnoliopsida</taxon>
        <taxon>eudicotyledons</taxon>
        <taxon>Gunneridae</taxon>
        <taxon>Pentapetalae</taxon>
        <taxon>rosids</taxon>
        <taxon>malvids</taxon>
        <taxon>Malvales</taxon>
        <taxon>Malvaceae</taxon>
        <taxon>Grewioideae</taxon>
        <taxon>Apeibeae</taxon>
        <taxon>Corchorus</taxon>
    </lineage>
</organism>
<accession>A0A1R3KL10</accession>
<reference evidence="2" key="1">
    <citation type="submission" date="2013-09" db="EMBL/GenBank/DDBJ databases">
        <title>Corchorus olitorius genome sequencing.</title>
        <authorList>
            <person name="Alam M."/>
            <person name="Haque M.S."/>
            <person name="Islam M.S."/>
            <person name="Emdad E.M."/>
            <person name="Islam M.M."/>
            <person name="Ahmed B."/>
            <person name="Halim A."/>
            <person name="Hossen Q.M.M."/>
            <person name="Hossain M.Z."/>
            <person name="Ahmed R."/>
            <person name="Khan M.M."/>
            <person name="Islam R."/>
            <person name="Rashid M.M."/>
            <person name="Khan S.A."/>
            <person name="Rahman M.S."/>
            <person name="Alam M."/>
            <person name="Yahiya A.S."/>
            <person name="Khan M.S."/>
            <person name="Azam M.S."/>
            <person name="Haque T."/>
            <person name="Lashkar M.Z.H."/>
            <person name="Akhand A.I."/>
            <person name="Morshed G."/>
            <person name="Roy S."/>
            <person name="Uddin K.S."/>
            <person name="Rabeya T."/>
            <person name="Hossain A.S."/>
            <person name="Chowdhury A."/>
            <person name="Snigdha A.R."/>
            <person name="Mortoza M.S."/>
            <person name="Matin S.A."/>
            <person name="Hoque S.M.E."/>
            <person name="Islam M.K."/>
            <person name="Roy D.K."/>
            <person name="Haider R."/>
            <person name="Moosa M.M."/>
            <person name="Elias S.M."/>
            <person name="Hasan A.M."/>
            <person name="Jahan S."/>
            <person name="Shafiuddin M."/>
            <person name="Mahmood N."/>
            <person name="Shommy N.S."/>
        </authorList>
    </citation>
    <scope>NUCLEOTIDE SEQUENCE [LARGE SCALE GENOMIC DNA]</scope>
    <source>
        <strain evidence="2">cv. O-4</strain>
    </source>
</reference>
<sequence>MVLQRLEISVELLKLAIDFVMVVAEAVGIVIQQSERTPMIAAASGRSISTPAVPFVGFLP</sequence>
<gene>
    <name evidence="1" type="ORF">COLO4_07083</name>
</gene>
<dbReference type="Proteomes" id="UP000187203">
    <property type="component" value="Unassembled WGS sequence"/>
</dbReference>
<dbReference type="OrthoDB" id="1741118at2759"/>
<dbReference type="AlphaFoldDB" id="A0A1R3KL10"/>
<evidence type="ECO:0000313" key="1">
    <source>
        <dbReference type="EMBL" id="OMP07744.1"/>
    </source>
</evidence>
<proteinExistence type="predicted"/>
<dbReference type="EMBL" id="AWUE01013073">
    <property type="protein sequence ID" value="OMP07744.1"/>
    <property type="molecule type" value="Genomic_DNA"/>
</dbReference>
<keyword evidence="2" id="KW-1185">Reference proteome</keyword>
<comment type="caution">
    <text evidence="1">The sequence shown here is derived from an EMBL/GenBank/DDBJ whole genome shotgun (WGS) entry which is preliminary data.</text>
</comment>
<name>A0A1R3KL10_9ROSI</name>
<dbReference type="PANTHER" id="PTHR37705">
    <property type="entry name" value="BNAA08G11710D PROTEIN"/>
    <property type="match status" value="1"/>
</dbReference>